<dbReference type="InterPro" id="IPR050256">
    <property type="entry name" value="Glycosyltransferase_2"/>
</dbReference>
<gene>
    <name evidence="1" type="ORF">A3J54_02080</name>
</gene>
<proteinExistence type="predicted"/>
<comment type="caution">
    <text evidence="1">The sequence shown here is derived from an EMBL/GenBank/DDBJ whole genome shotgun (WGS) entry which is preliminary data.</text>
</comment>
<dbReference type="PANTHER" id="PTHR48090">
    <property type="entry name" value="UNDECAPRENYL-PHOSPHATE 4-DEOXY-4-FORMAMIDO-L-ARABINOSE TRANSFERASE-RELATED"/>
    <property type="match status" value="1"/>
</dbReference>
<organism evidence="1 2">
    <name type="scientific">Candidatus Ryanbacteria bacterium RIFCSPHIGHO2_02_FULL_45_13b</name>
    <dbReference type="NCBI Taxonomy" id="1802117"/>
    <lineage>
        <taxon>Bacteria</taxon>
        <taxon>Candidatus Ryaniibacteriota</taxon>
    </lineage>
</organism>
<name>A0A1G2G3F7_9BACT</name>
<dbReference type="Proteomes" id="UP000176576">
    <property type="component" value="Unassembled WGS sequence"/>
</dbReference>
<dbReference type="InterPro" id="IPR029044">
    <property type="entry name" value="Nucleotide-diphossugar_trans"/>
</dbReference>
<dbReference type="SUPFAM" id="SSF53448">
    <property type="entry name" value="Nucleotide-diphospho-sugar transferases"/>
    <property type="match status" value="1"/>
</dbReference>
<evidence type="ECO:0008006" key="3">
    <source>
        <dbReference type="Google" id="ProtNLM"/>
    </source>
</evidence>
<reference evidence="1 2" key="1">
    <citation type="journal article" date="2016" name="Nat. Commun.">
        <title>Thousands of microbial genomes shed light on interconnected biogeochemical processes in an aquifer system.</title>
        <authorList>
            <person name="Anantharaman K."/>
            <person name="Brown C.T."/>
            <person name="Hug L.A."/>
            <person name="Sharon I."/>
            <person name="Castelle C.J."/>
            <person name="Probst A.J."/>
            <person name="Thomas B.C."/>
            <person name="Singh A."/>
            <person name="Wilkins M.J."/>
            <person name="Karaoz U."/>
            <person name="Brodie E.L."/>
            <person name="Williams K.H."/>
            <person name="Hubbard S.S."/>
            <person name="Banfield J.F."/>
        </authorList>
    </citation>
    <scope>NUCLEOTIDE SEQUENCE [LARGE SCALE GENOMIC DNA]</scope>
</reference>
<sequence>MAPFVGNRLINRFINALYGNACKDYACAYKVFTKHVIQTVPARSNGFDYEFELLCRIMRRGVSLVEVPVHYQPRSYEEGKKIRAGDGLRIVWIALRSRFFD</sequence>
<dbReference type="EMBL" id="MHNN01000028">
    <property type="protein sequence ID" value="OGZ44789.1"/>
    <property type="molecule type" value="Genomic_DNA"/>
</dbReference>
<dbReference type="STRING" id="1802117.A3J54_02080"/>
<accession>A0A1G2G3F7</accession>
<dbReference type="PANTHER" id="PTHR48090:SF7">
    <property type="entry name" value="RFBJ PROTEIN"/>
    <property type="match status" value="1"/>
</dbReference>
<evidence type="ECO:0000313" key="1">
    <source>
        <dbReference type="EMBL" id="OGZ44789.1"/>
    </source>
</evidence>
<dbReference type="Gene3D" id="3.90.550.10">
    <property type="entry name" value="Spore Coat Polysaccharide Biosynthesis Protein SpsA, Chain A"/>
    <property type="match status" value="1"/>
</dbReference>
<dbReference type="AlphaFoldDB" id="A0A1G2G3F7"/>
<protein>
    <recommendedName>
        <fullName evidence="3">Glycosyltransferase 2-like domain-containing protein</fullName>
    </recommendedName>
</protein>
<evidence type="ECO:0000313" key="2">
    <source>
        <dbReference type="Proteomes" id="UP000176576"/>
    </source>
</evidence>